<dbReference type="Pfam" id="PF01674">
    <property type="entry name" value="Lipase_2"/>
    <property type="match status" value="1"/>
</dbReference>
<dbReference type="SUPFAM" id="SSF53474">
    <property type="entry name" value="alpha/beta-Hydrolases"/>
    <property type="match status" value="1"/>
</dbReference>
<dbReference type="InterPro" id="IPR002918">
    <property type="entry name" value="Lipase_EstA/Esterase_EstB"/>
</dbReference>
<dbReference type="InterPro" id="IPR029058">
    <property type="entry name" value="AB_hydrolase_fold"/>
</dbReference>
<dbReference type="EMBL" id="BHZD01000001">
    <property type="protein sequence ID" value="GCD47950.1"/>
    <property type="molecule type" value="Genomic_DNA"/>
</dbReference>
<dbReference type="Gene3D" id="3.40.50.1820">
    <property type="entry name" value="alpha/beta hydrolase"/>
    <property type="match status" value="1"/>
</dbReference>
<dbReference type="PANTHER" id="PTHR32015">
    <property type="entry name" value="FASTING INDUCED LIPASE"/>
    <property type="match status" value="1"/>
</dbReference>
<evidence type="ECO:0000256" key="1">
    <source>
        <dbReference type="SAM" id="MobiDB-lite"/>
    </source>
</evidence>
<evidence type="ECO:0000256" key="2">
    <source>
        <dbReference type="SAM" id="SignalP"/>
    </source>
</evidence>
<proteinExistence type="predicted"/>
<name>A0A401WF91_STREY</name>
<dbReference type="GO" id="GO:0016042">
    <property type="term" value="P:lipid catabolic process"/>
    <property type="evidence" value="ECO:0007669"/>
    <property type="project" value="InterPro"/>
</dbReference>
<dbReference type="GO" id="GO:0016298">
    <property type="term" value="F:lipase activity"/>
    <property type="evidence" value="ECO:0007669"/>
    <property type="project" value="TreeGrafter"/>
</dbReference>
<evidence type="ECO:0000313" key="3">
    <source>
        <dbReference type="EMBL" id="GCD47950.1"/>
    </source>
</evidence>
<reference evidence="3 4" key="1">
    <citation type="submission" date="2018-11" db="EMBL/GenBank/DDBJ databases">
        <title>Whole genome sequence of Streptomyces paromomycinus NBRC 15454(T).</title>
        <authorList>
            <person name="Komaki H."/>
            <person name="Tamura T."/>
        </authorList>
    </citation>
    <scope>NUCLEOTIDE SEQUENCE [LARGE SCALE GENOMIC DNA]</scope>
    <source>
        <strain evidence="3 4">NBRC 15454</strain>
    </source>
</reference>
<dbReference type="Proteomes" id="UP000286746">
    <property type="component" value="Unassembled WGS sequence"/>
</dbReference>
<feature type="chain" id="PRO_5039049752" evidence="2">
    <location>
        <begin position="32"/>
        <end position="356"/>
    </location>
</feature>
<dbReference type="AlphaFoldDB" id="A0A401WF91"/>
<gene>
    <name evidence="3" type="primary">aes_2</name>
    <name evidence="3" type="ORF">GKJPGBOP_07745</name>
</gene>
<keyword evidence="2" id="KW-0732">Signal</keyword>
<protein>
    <submittedName>
        <fullName evidence="3">Lipase</fullName>
    </submittedName>
</protein>
<keyword evidence="4" id="KW-1185">Reference proteome</keyword>
<evidence type="ECO:0000313" key="4">
    <source>
        <dbReference type="Proteomes" id="UP000286746"/>
    </source>
</evidence>
<dbReference type="PANTHER" id="PTHR32015:SF1">
    <property type="entry name" value="LIPASE"/>
    <property type="match status" value="1"/>
</dbReference>
<accession>A0A401WF91</accession>
<feature type="signal peptide" evidence="2">
    <location>
        <begin position="1"/>
        <end position="31"/>
    </location>
</feature>
<dbReference type="RefSeq" id="WP_125057958.1">
    <property type="nucleotide sequence ID" value="NZ_BHZD01000001.1"/>
</dbReference>
<organism evidence="3 4">
    <name type="scientific">Streptomyces paromomycinus</name>
    <name type="common">Streptomyces rimosus subsp. paromomycinus</name>
    <dbReference type="NCBI Taxonomy" id="92743"/>
    <lineage>
        <taxon>Bacteria</taxon>
        <taxon>Bacillati</taxon>
        <taxon>Actinomycetota</taxon>
        <taxon>Actinomycetes</taxon>
        <taxon>Kitasatosporales</taxon>
        <taxon>Streptomycetaceae</taxon>
        <taxon>Streptomyces</taxon>
    </lineage>
</organism>
<feature type="region of interest" description="Disordered" evidence="1">
    <location>
        <begin position="39"/>
        <end position="91"/>
    </location>
</feature>
<comment type="caution">
    <text evidence="3">The sequence shown here is derived from an EMBL/GenBank/DDBJ whole genome shotgun (WGS) entry which is preliminary data.</text>
</comment>
<sequence length="356" mass="36524">MRSNGTMRARHRRRPAAALTGLAVAAGLVLAGATAAPATARTATETPGGRAAPTAQATPTAQAPAGRAAPAASGTAVPTAPGASTTADPVGPPQGNFLSAFLYSTTRPTALPTGADDWTCKPGRAHPRPVVLVHGTFENRYANWAALSPELKDDGYCVFALNYGGSKGPVLGTGDIAASAGQLAAFVDRVRTATGADKVDIVGHSQGGMMPRHYIKNLGGAAKVGRLVALVPSNHGTSLLGLGLLARLVPGADAVVGAACPACEQQIVGSRFLKELNAGGETDPGVDYTVIATWYDEVVTPYTSAFLAPARNVSNQTIQGYCLVNTTAHINITYDRTATRLVRNTLDPAHAQRPTC</sequence>
<feature type="compositionally biased region" description="Low complexity" evidence="1">
    <location>
        <begin position="39"/>
        <end position="83"/>
    </location>
</feature>